<dbReference type="Pfam" id="PF02548">
    <property type="entry name" value="Pantoate_transf"/>
    <property type="match status" value="1"/>
</dbReference>
<sequence length="287" mass="29952">MSTRITVPSVQGRKVRRGDVPLVMVTAYDAPGARMADAAGIDMILVGDSVAMVVLGYEDTLQVTVADMAHHTAAVARATPASLIVADMPWMSYHVSVADTVTNAASLIRAGAQAVKLEGGRKRLPMVEALVDAEIPVMGHIGLTPQSVNAMGGFKVQGRKHEAALALVEDAKALAHAGCFAIVIEGVPDEVGRMITESIDIPTVGIGAGAGCDGQVLVLHDVLGIEDRVLPKFVRRYADLGAEGVRALGAYADDVRTGRFPSAAESYSLEARTAETLGLYGTPISPV</sequence>
<name>A0A094PYE2_9ZZZZ</name>
<dbReference type="NCBIfam" id="NF001452">
    <property type="entry name" value="PRK00311.1"/>
    <property type="match status" value="1"/>
</dbReference>
<comment type="pathway">
    <text evidence="1">Cofactor biosynthesis; (R)-pantothenate biosynthesis; (R)-pantoate from 3-methyl-2-oxobutanoate: step 1/2.</text>
</comment>
<dbReference type="HAMAP" id="MF_00156">
    <property type="entry name" value="PanB"/>
    <property type="match status" value="1"/>
</dbReference>
<comment type="caution">
    <text evidence="5">The sequence shown here is derived from an EMBL/GenBank/DDBJ whole genome shotgun (WGS) entry which is preliminary data.</text>
</comment>
<gene>
    <name evidence="5" type="ORF">GM51_16475</name>
</gene>
<dbReference type="SUPFAM" id="SSF51621">
    <property type="entry name" value="Phosphoenolpyruvate/pyruvate domain"/>
    <property type="match status" value="1"/>
</dbReference>
<dbReference type="FunFam" id="3.20.20.60:FF:000003">
    <property type="entry name" value="3-methyl-2-oxobutanoate hydroxymethyltransferase"/>
    <property type="match status" value="1"/>
</dbReference>
<reference evidence="5" key="1">
    <citation type="submission" date="2014-06" db="EMBL/GenBank/DDBJ databases">
        <title>Key roles for freshwater Actinobacteria revealed by deep metagenomic sequencing.</title>
        <authorList>
            <person name="Ghai R."/>
            <person name="Mizuno C.M."/>
            <person name="Picazo A."/>
            <person name="Camacho A."/>
            <person name="Rodriguez-Valera F."/>
        </authorList>
    </citation>
    <scope>NUCLEOTIDE SEQUENCE</scope>
</reference>
<keyword evidence="4" id="KW-0808">Transferase</keyword>
<dbReference type="EC" id="2.1.2.11" evidence="3"/>
<dbReference type="CDD" id="cd06557">
    <property type="entry name" value="KPHMT-like"/>
    <property type="match status" value="1"/>
</dbReference>
<evidence type="ECO:0000256" key="4">
    <source>
        <dbReference type="ARBA" id="ARBA00022679"/>
    </source>
</evidence>
<proteinExistence type="inferred from homology"/>
<accession>A0A094PYE2</accession>
<dbReference type="EMBL" id="JNSL01000136">
    <property type="protein sequence ID" value="KGA14779.1"/>
    <property type="molecule type" value="Genomic_DNA"/>
</dbReference>
<evidence type="ECO:0000256" key="2">
    <source>
        <dbReference type="ARBA" id="ARBA00008676"/>
    </source>
</evidence>
<evidence type="ECO:0000313" key="5">
    <source>
        <dbReference type="EMBL" id="KGA14779.1"/>
    </source>
</evidence>
<protein>
    <recommendedName>
        <fullName evidence="3">3-methyl-2-oxobutanoate hydroxymethyltransferase</fullName>
        <ecNumber evidence="3">2.1.2.11</ecNumber>
    </recommendedName>
</protein>
<dbReference type="GO" id="GO:0005737">
    <property type="term" value="C:cytoplasm"/>
    <property type="evidence" value="ECO:0007669"/>
    <property type="project" value="TreeGrafter"/>
</dbReference>
<dbReference type="AlphaFoldDB" id="A0A094PYE2"/>
<dbReference type="NCBIfam" id="TIGR00222">
    <property type="entry name" value="panB"/>
    <property type="match status" value="1"/>
</dbReference>
<dbReference type="PANTHER" id="PTHR20881">
    <property type="entry name" value="3-METHYL-2-OXOBUTANOATE HYDROXYMETHYLTRANSFERASE"/>
    <property type="match status" value="1"/>
</dbReference>
<dbReference type="InterPro" id="IPR015813">
    <property type="entry name" value="Pyrv/PenolPyrv_kinase-like_dom"/>
</dbReference>
<dbReference type="PIRSF" id="PIRSF000388">
    <property type="entry name" value="Pantoate_hydroxy_MeTrfase"/>
    <property type="match status" value="1"/>
</dbReference>
<organism evidence="5">
    <name type="scientific">freshwater metagenome</name>
    <dbReference type="NCBI Taxonomy" id="449393"/>
    <lineage>
        <taxon>unclassified sequences</taxon>
        <taxon>metagenomes</taxon>
        <taxon>ecological metagenomes</taxon>
    </lineage>
</organism>
<dbReference type="GO" id="GO:0003864">
    <property type="term" value="F:3-methyl-2-oxobutanoate hydroxymethyltransferase activity"/>
    <property type="evidence" value="ECO:0007669"/>
    <property type="project" value="UniProtKB-EC"/>
</dbReference>
<dbReference type="InterPro" id="IPR003700">
    <property type="entry name" value="Pantoate_hydroxy_MeTrfase"/>
</dbReference>
<evidence type="ECO:0000256" key="3">
    <source>
        <dbReference type="ARBA" id="ARBA00012618"/>
    </source>
</evidence>
<dbReference type="PANTHER" id="PTHR20881:SF0">
    <property type="entry name" value="3-METHYL-2-OXOBUTANOATE HYDROXYMETHYLTRANSFERASE"/>
    <property type="match status" value="1"/>
</dbReference>
<dbReference type="Gene3D" id="3.20.20.60">
    <property type="entry name" value="Phosphoenolpyruvate-binding domains"/>
    <property type="match status" value="1"/>
</dbReference>
<dbReference type="GO" id="GO:0000287">
    <property type="term" value="F:magnesium ion binding"/>
    <property type="evidence" value="ECO:0007669"/>
    <property type="project" value="TreeGrafter"/>
</dbReference>
<dbReference type="GO" id="GO:0015940">
    <property type="term" value="P:pantothenate biosynthetic process"/>
    <property type="evidence" value="ECO:0007669"/>
    <property type="project" value="InterPro"/>
</dbReference>
<evidence type="ECO:0000256" key="1">
    <source>
        <dbReference type="ARBA" id="ARBA00005033"/>
    </source>
</evidence>
<comment type="similarity">
    <text evidence="2">Belongs to the PanB family.</text>
</comment>
<dbReference type="InterPro" id="IPR040442">
    <property type="entry name" value="Pyrv_kinase-like_dom_sf"/>
</dbReference>